<evidence type="ECO:0000256" key="1">
    <source>
        <dbReference type="SAM" id="Phobius"/>
    </source>
</evidence>
<evidence type="ECO:0000259" key="2">
    <source>
        <dbReference type="Pfam" id="PF01882"/>
    </source>
</evidence>
<organism evidence="3 4">
    <name type="scientific">Roseibacillus ishigakijimensis</name>
    <dbReference type="NCBI Taxonomy" id="454146"/>
    <lineage>
        <taxon>Bacteria</taxon>
        <taxon>Pseudomonadati</taxon>
        <taxon>Verrucomicrobiota</taxon>
        <taxon>Verrucomicrobiia</taxon>
        <taxon>Verrucomicrobiales</taxon>
        <taxon>Verrucomicrobiaceae</taxon>
        <taxon>Roseibacillus</taxon>
    </lineage>
</organism>
<feature type="domain" description="DUF58" evidence="2">
    <location>
        <begin position="198"/>
        <end position="362"/>
    </location>
</feature>
<evidence type="ECO:0000313" key="3">
    <source>
        <dbReference type="EMBL" id="MBK1832868.1"/>
    </source>
</evidence>
<dbReference type="AlphaFoldDB" id="A0A934RL58"/>
<evidence type="ECO:0000313" key="4">
    <source>
        <dbReference type="Proteomes" id="UP000604083"/>
    </source>
</evidence>
<name>A0A934RL58_9BACT</name>
<dbReference type="EMBL" id="JAENIO010000004">
    <property type="protein sequence ID" value="MBK1832868.1"/>
    <property type="molecule type" value="Genomic_DNA"/>
</dbReference>
<comment type="caution">
    <text evidence="3">The sequence shown here is derived from an EMBL/GenBank/DDBJ whole genome shotgun (WGS) entry which is preliminary data.</text>
</comment>
<dbReference type="InterPro" id="IPR002881">
    <property type="entry name" value="DUF58"/>
</dbReference>
<accession>A0A934RL58</accession>
<gene>
    <name evidence="3" type="ORF">JIN78_02240</name>
</gene>
<keyword evidence="1" id="KW-1133">Transmembrane helix</keyword>
<dbReference type="PANTHER" id="PTHR33608:SF3">
    <property type="entry name" value="SLR2013 PROTEIN"/>
    <property type="match status" value="1"/>
</dbReference>
<protein>
    <submittedName>
        <fullName evidence="3">DUF58 domain-containing protein</fullName>
    </submittedName>
</protein>
<dbReference type="RefSeq" id="WP_200390303.1">
    <property type="nucleotide sequence ID" value="NZ_JAENIO010000004.1"/>
</dbReference>
<keyword evidence="1" id="KW-0472">Membrane</keyword>
<dbReference type="Pfam" id="PF01882">
    <property type="entry name" value="DUF58"/>
    <property type="match status" value="1"/>
</dbReference>
<dbReference type="PANTHER" id="PTHR33608">
    <property type="entry name" value="BLL2464 PROTEIN"/>
    <property type="match status" value="1"/>
</dbReference>
<sequence>MRPSFQLLGVSALLFVFALAVVFWPGATIFFSLALVLFLFVALLDAILLGMIGKVSLVRKWPTRFALKEETEVSYEVHNEGRLPVRLRFFEGLPPESSYSHLPFDLPRLKPGEKARASYRVAFLQRGDLPVEPAYLELRSLLGLWWRSRRVGEGLTARVYPNYVPALNYGLLATADRAELMGIVKPRRRGMSKEFHQLRDYHEGDSLSQVDWKATARANRLITREYQEERDQTILLVPDCSLRTRAIDGDLPILDHLLNAAILLSYIALGQGDKVGVMSFGGADRYLSPVKGNSGMARILDHLYNYQPTRDYSDYNELVARILRTQHKRCLIVLLTNLRSEDQFGSLGALQLLSRQHLVMLASVRETVVESALRSPLASSADADRYLGALAYEDDVARLVSEARGLGFSAIHESLEHYPIALANQFLDLRASGRF</sequence>
<dbReference type="Proteomes" id="UP000604083">
    <property type="component" value="Unassembled WGS sequence"/>
</dbReference>
<reference evidence="3" key="1">
    <citation type="submission" date="2021-01" db="EMBL/GenBank/DDBJ databases">
        <title>Modified the classification status of verrucomicrobia.</title>
        <authorList>
            <person name="Feng X."/>
        </authorList>
    </citation>
    <scope>NUCLEOTIDE SEQUENCE</scope>
    <source>
        <strain evidence="3">KCTC 12986</strain>
    </source>
</reference>
<proteinExistence type="predicted"/>
<keyword evidence="1" id="KW-0812">Transmembrane</keyword>
<keyword evidence="4" id="KW-1185">Reference proteome</keyword>
<feature type="transmembrane region" description="Helical" evidence="1">
    <location>
        <begin position="30"/>
        <end position="52"/>
    </location>
</feature>